<dbReference type="Gene3D" id="3.30.1240.10">
    <property type="match status" value="1"/>
</dbReference>
<dbReference type="InterPro" id="IPR000150">
    <property type="entry name" value="Cof"/>
</dbReference>
<organism evidence="1 2">
    <name type="scientific">Weissella cibaria</name>
    <dbReference type="NCBI Taxonomy" id="137591"/>
    <lineage>
        <taxon>Bacteria</taxon>
        <taxon>Bacillati</taxon>
        <taxon>Bacillota</taxon>
        <taxon>Bacilli</taxon>
        <taxon>Lactobacillales</taxon>
        <taxon>Lactobacillaceae</taxon>
        <taxon>Weissella</taxon>
    </lineage>
</organism>
<dbReference type="EMBL" id="JWHU01000016">
    <property type="protein sequence ID" value="KIU20758.1"/>
    <property type="molecule type" value="Genomic_DNA"/>
</dbReference>
<dbReference type="GO" id="GO:0016791">
    <property type="term" value="F:phosphatase activity"/>
    <property type="evidence" value="ECO:0007669"/>
    <property type="project" value="TreeGrafter"/>
</dbReference>
<dbReference type="STRING" id="137591.AO080_09675"/>
<dbReference type="PANTHER" id="PTHR10000:SF23">
    <property type="entry name" value="5-AMINO-6-(5-PHOSPHO-D-RIBITYLAMINO)URACIL PHOSPHATASE YITU"/>
    <property type="match status" value="1"/>
</dbReference>
<comment type="caution">
    <text evidence="1">The sequence shown here is derived from an EMBL/GenBank/DDBJ whole genome shotgun (WGS) entry which is preliminary data.</text>
</comment>
<dbReference type="InterPro" id="IPR023214">
    <property type="entry name" value="HAD_sf"/>
</dbReference>
<dbReference type="Proteomes" id="UP000032287">
    <property type="component" value="Unassembled WGS sequence"/>
</dbReference>
<dbReference type="Pfam" id="PF08282">
    <property type="entry name" value="Hydrolase_3"/>
    <property type="match status" value="1"/>
</dbReference>
<gene>
    <name evidence="1" type="primary">ywpJ</name>
    <name evidence="1" type="ORF">QX99_01065</name>
</gene>
<keyword evidence="2" id="KW-1185">Reference proteome</keyword>
<protein>
    <submittedName>
        <fullName evidence="1">YwpJ protein</fullName>
        <ecNumber evidence="1">3.1.3.-</ecNumber>
    </submittedName>
</protein>
<dbReference type="PANTHER" id="PTHR10000">
    <property type="entry name" value="PHOSPHOSERINE PHOSPHATASE"/>
    <property type="match status" value="1"/>
</dbReference>
<dbReference type="SUPFAM" id="SSF56784">
    <property type="entry name" value="HAD-like"/>
    <property type="match status" value="1"/>
</dbReference>
<dbReference type="eggNOG" id="COG0561">
    <property type="taxonomic scope" value="Bacteria"/>
</dbReference>
<dbReference type="PATRIC" id="fig|137591.25.peg.1032"/>
<dbReference type="RefSeq" id="WP_043708299.1">
    <property type="nucleotide sequence ID" value="NZ_JALOCT010000008.1"/>
</dbReference>
<dbReference type="Gene3D" id="3.40.50.1000">
    <property type="entry name" value="HAD superfamily/HAD-like"/>
    <property type="match status" value="1"/>
</dbReference>
<reference evidence="1 2" key="1">
    <citation type="journal article" date="2015" name="Microbiology (Mosc.)">
        <title>Genomics of the Weissella cibaria species with an examination of its metabolic traits.</title>
        <authorList>
            <person name="Lynch K.M."/>
            <person name="Lucid A."/>
            <person name="Arendt E.K."/>
            <person name="Sleator R.D."/>
            <person name="Lucey B."/>
            <person name="Coffey A."/>
        </authorList>
    </citation>
    <scope>NUCLEOTIDE SEQUENCE [LARGE SCALE GENOMIC DNA]</scope>
    <source>
        <strain evidence="1 2">MG1</strain>
    </source>
</reference>
<dbReference type="CDD" id="cd07516">
    <property type="entry name" value="HAD_Pase"/>
    <property type="match status" value="1"/>
</dbReference>
<name>A0A0D1KEH5_9LACO</name>
<dbReference type="NCBIfam" id="TIGR01484">
    <property type="entry name" value="HAD-SF-IIB"/>
    <property type="match status" value="1"/>
</dbReference>
<dbReference type="NCBIfam" id="TIGR00099">
    <property type="entry name" value="Cof-subfamily"/>
    <property type="match status" value="1"/>
</dbReference>
<dbReference type="AlphaFoldDB" id="A0A0D1KEH5"/>
<proteinExistence type="predicted"/>
<sequence>MDRKLIGIDLDKTTLNDAGKVSDRTRRTLQAAQREGHIVSIVTGRPVRLSMDIYDTLGLQSPMINFNGSLGHKPYQHWDHEYSFNIDREIAFDLLENAQMMGIDTVVAESKNDVWANGNGPQRGTEDAIFFPQDETGRKMLDRLNLQTDVNAILIHAENALHQSQIQHFVTDRYGADRVNVKTWGGESPVLEVAPAGVSKDTGLDVLRKAYDIKRDDIYAFGDEMNDFEMIGYATHGVVMKNGNPELKAIADDMTDCTNEEDGLARYLEKLLKLSL</sequence>
<accession>A0A0D1KEH5</accession>
<dbReference type="InterPro" id="IPR036412">
    <property type="entry name" value="HAD-like_sf"/>
</dbReference>
<dbReference type="InterPro" id="IPR006379">
    <property type="entry name" value="HAD-SF_hydro_IIB"/>
</dbReference>
<dbReference type="GO" id="GO:0005829">
    <property type="term" value="C:cytosol"/>
    <property type="evidence" value="ECO:0007669"/>
    <property type="project" value="TreeGrafter"/>
</dbReference>
<keyword evidence="1" id="KW-0378">Hydrolase</keyword>
<dbReference type="EC" id="3.1.3.-" evidence="1"/>
<evidence type="ECO:0000313" key="2">
    <source>
        <dbReference type="Proteomes" id="UP000032287"/>
    </source>
</evidence>
<evidence type="ECO:0000313" key="1">
    <source>
        <dbReference type="EMBL" id="KIU20758.1"/>
    </source>
</evidence>
<dbReference type="GO" id="GO:0000287">
    <property type="term" value="F:magnesium ion binding"/>
    <property type="evidence" value="ECO:0007669"/>
    <property type="project" value="TreeGrafter"/>
</dbReference>